<protein>
    <submittedName>
        <fullName evidence="2">Uncharacterized protein</fullName>
    </submittedName>
</protein>
<sequence length="300" mass="33672">MSAVLDVIEPCKVRIPHPMECRPRRPEIGPAWSPGRHQRRDPRDAGKPHVADPPTRYAAKLVAAENLGAVRINFVYAAFMSMTAAHSEKAGRDQYFEGPHETYGFRWDEVNPTRLDLQYQPIQVAWKSIAGREHHITLDWVVETETNDIVFGEDKASEDYFDEPDLNEKLEFAQALLEDFGASFKRRVKGGLRNDIERRVVKDIFDARRTELADGLAVRVRQHIREAGGTLPLGEVLRVINLHDALSLDTARALMFHRVLSMPISAPPMLDTPVTLPLAANKGALRAFLADFVPARGAQA</sequence>
<dbReference type="EMBL" id="JAASQR010000002">
    <property type="protein sequence ID" value="NIJ16269.1"/>
    <property type="molecule type" value="Genomic_DNA"/>
</dbReference>
<comment type="caution">
    <text evidence="2">The sequence shown here is derived from an EMBL/GenBank/DDBJ whole genome shotgun (WGS) entry which is preliminary data.</text>
</comment>
<feature type="compositionally biased region" description="Basic and acidic residues" evidence="1">
    <location>
        <begin position="18"/>
        <end position="27"/>
    </location>
</feature>
<name>A0A846M2W1_9SPHN</name>
<feature type="compositionally biased region" description="Basic and acidic residues" evidence="1">
    <location>
        <begin position="41"/>
        <end position="50"/>
    </location>
</feature>
<proteinExistence type="predicted"/>
<reference evidence="2 3" key="1">
    <citation type="submission" date="2020-03" db="EMBL/GenBank/DDBJ databases">
        <title>Genomic Encyclopedia of Type Strains, Phase IV (KMG-IV): sequencing the most valuable type-strain genomes for metagenomic binning, comparative biology and taxonomic classification.</title>
        <authorList>
            <person name="Goeker M."/>
        </authorList>
    </citation>
    <scope>NUCLEOTIDE SEQUENCE [LARGE SCALE GENOMIC DNA]</scope>
    <source>
        <strain evidence="2 3">DSM 21299</strain>
    </source>
</reference>
<dbReference type="AlphaFoldDB" id="A0A846M2W1"/>
<evidence type="ECO:0000313" key="3">
    <source>
        <dbReference type="Proteomes" id="UP000576821"/>
    </source>
</evidence>
<evidence type="ECO:0000256" key="1">
    <source>
        <dbReference type="SAM" id="MobiDB-lite"/>
    </source>
</evidence>
<dbReference type="RefSeq" id="WP_167302931.1">
    <property type="nucleotide sequence ID" value="NZ_JAASQR010000002.1"/>
</dbReference>
<dbReference type="Proteomes" id="UP000576821">
    <property type="component" value="Unassembled WGS sequence"/>
</dbReference>
<organism evidence="2 3">
    <name type="scientific">Sphingobium vermicomposti</name>
    <dbReference type="NCBI Taxonomy" id="529005"/>
    <lineage>
        <taxon>Bacteria</taxon>
        <taxon>Pseudomonadati</taxon>
        <taxon>Pseudomonadota</taxon>
        <taxon>Alphaproteobacteria</taxon>
        <taxon>Sphingomonadales</taxon>
        <taxon>Sphingomonadaceae</taxon>
        <taxon>Sphingobium</taxon>
    </lineage>
</organism>
<gene>
    <name evidence="2" type="ORF">FHS54_001235</name>
</gene>
<keyword evidence="3" id="KW-1185">Reference proteome</keyword>
<evidence type="ECO:0000313" key="2">
    <source>
        <dbReference type="EMBL" id="NIJ16269.1"/>
    </source>
</evidence>
<accession>A0A846M2W1</accession>
<feature type="region of interest" description="Disordered" evidence="1">
    <location>
        <begin position="18"/>
        <end position="53"/>
    </location>
</feature>